<evidence type="ECO:0000256" key="1">
    <source>
        <dbReference type="ARBA" id="ARBA00022803"/>
    </source>
</evidence>
<dbReference type="PANTHER" id="PTHR46423:SF1">
    <property type="entry name" value="RNA POLYMERASE II-ASSOCIATED PROTEIN 3"/>
    <property type="match status" value="1"/>
</dbReference>
<feature type="region of interest" description="Disordered" evidence="3">
    <location>
        <begin position="529"/>
        <end position="549"/>
    </location>
</feature>
<evidence type="ECO:0000256" key="3">
    <source>
        <dbReference type="SAM" id="MobiDB-lite"/>
    </source>
</evidence>
<accession>A0A4Y7SN23</accession>
<evidence type="ECO:0000313" key="4">
    <source>
        <dbReference type="EMBL" id="TEB23277.1"/>
    </source>
</evidence>
<dbReference type="STRING" id="71717.A0A4Y7SN23"/>
<dbReference type="PROSITE" id="PS50005">
    <property type="entry name" value="TPR"/>
    <property type="match status" value="2"/>
</dbReference>
<dbReference type="InterPro" id="IPR019734">
    <property type="entry name" value="TPR_rpt"/>
</dbReference>
<comment type="caution">
    <text evidence="4">The sequence shown here is derived from an EMBL/GenBank/DDBJ whole genome shotgun (WGS) entry which is preliminary data.</text>
</comment>
<dbReference type="GO" id="GO:0101031">
    <property type="term" value="C:protein folding chaperone complex"/>
    <property type="evidence" value="ECO:0007669"/>
    <property type="project" value="TreeGrafter"/>
</dbReference>
<feature type="region of interest" description="Disordered" evidence="3">
    <location>
        <begin position="404"/>
        <end position="440"/>
    </location>
</feature>
<evidence type="ECO:0000313" key="5">
    <source>
        <dbReference type="Proteomes" id="UP000298030"/>
    </source>
</evidence>
<dbReference type="InterPro" id="IPR011990">
    <property type="entry name" value="TPR-like_helical_dom_sf"/>
</dbReference>
<reference evidence="4 5" key="1">
    <citation type="journal article" date="2019" name="Nat. Ecol. Evol.">
        <title>Megaphylogeny resolves global patterns of mushroom evolution.</title>
        <authorList>
            <person name="Varga T."/>
            <person name="Krizsan K."/>
            <person name="Foldi C."/>
            <person name="Dima B."/>
            <person name="Sanchez-Garcia M."/>
            <person name="Sanchez-Ramirez S."/>
            <person name="Szollosi G.J."/>
            <person name="Szarkandi J.G."/>
            <person name="Papp V."/>
            <person name="Albert L."/>
            <person name="Andreopoulos W."/>
            <person name="Angelini C."/>
            <person name="Antonin V."/>
            <person name="Barry K.W."/>
            <person name="Bougher N.L."/>
            <person name="Buchanan P."/>
            <person name="Buyck B."/>
            <person name="Bense V."/>
            <person name="Catcheside P."/>
            <person name="Chovatia M."/>
            <person name="Cooper J."/>
            <person name="Damon W."/>
            <person name="Desjardin D."/>
            <person name="Finy P."/>
            <person name="Geml J."/>
            <person name="Haridas S."/>
            <person name="Hughes K."/>
            <person name="Justo A."/>
            <person name="Karasinski D."/>
            <person name="Kautmanova I."/>
            <person name="Kiss B."/>
            <person name="Kocsube S."/>
            <person name="Kotiranta H."/>
            <person name="LaButti K.M."/>
            <person name="Lechner B.E."/>
            <person name="Liimatainen K."/>
            <person name="Lipzen A."/>
            <person name="Lukacs Z."/>
            <person name="Mihaltcheva S."/>
            <person name="Morgado L.N."/>
            <person name="Niskanen T."/>
            <person name="Noordeloos M.E."/>
            <person name="Ohm R.A."/>
            <person name="Ortiz-Santana B."/>
            <person name="Ovrebo C."/>
            <person name="Racz N."/>
            <person name="Riley R."/>
            <person name="Savchenko A."/>
            <person name="Shiryaev A."/>
            <person name="Soop K."/>
            <person name="Spirin V."/>
            <person name="Szebenyi C."/>
            <person name="Tomsovsky M."/>
            <person name="Tulloss R.E."/>
            <person name="Uehling J."/>
            <person name="Grigoriev I.V."/>
            <person name="Vagvolgyi C."/>
            <person name="Papp T."/>
            <person name="Martin F.M."/>
            <person name="Miettinen O."/>
            <person name="Hibbett D.S."/>
            <person name="Nagy L.G."/>
        </authorList>
    </citation>
    <scope>NUCLEOTIDE SEQUENCE [LARGE SCALE GENOMIC DNA]</scope>
    <source>
        <strain evidence="4 5">FP101781</strain>
    </source>
</reference>
<dbReference type="Gene3D" id="1.25.40.10">
    <property type="entry name" value="Tetratricopeptide repeat domain"/>
    <property type="match status" value="1"/>
</dbReference>
<feature type="compositionally biased region" description="Acidic residues" evidence="3">
    <location>
        <begin position="534"/>
        <end position="549"/>
    </location>
</feature>
<evidence type="ECO:0000256" key="2">
    <source>
        <dbReference type="PROSITE-ProRule" id="PRU00339"/>
    </source>
</evidence>
<organism evidence="4 5">
    <name type="scientific">Coprinellus micaceus</name>
    <name type="common">Glistening ink-cap mushroom</name>
    <name type="synonym">Coprinus micaceus</name>
    <dbReference type="NCBI Taxonomy" id="71717"/>
    <lineage>
        <taxon>Eukaryota</taxon>
        <taxon>Fungi</taxon>
        <taxon>Dikarya</taxon>
        <taxon>Basidiomycota</taxon>
        <taxon>Agaricomycotina</taxon>
        <taxon>Agaricomycetes</taxon>
        <taxon>Agaricomycetidae</taxon>
        <taxon>Agaricales</taxon>
        <taxon>Agaricineae</taxon>
        <taxon>Psathyrellaceae</taxon>
        <taxon>Coprinellus</taxon>
    </lineage>
</organism>
<sequence>MPPKYSHVKKRSAAGLLRTSASTTSNLIRESYDPHAHQPQYQQHIQLNTNHFPILGIQPNSILPNISKDLSQAMAAVAHLERSIARLLLLRFEWDMARLYSTRLFVLAITAVPVLVARLAEQGGPGWVAMNSESEEVKEFFRQVIAMDMREAGERVATKSVLWSYTALRRFSLAHNVPISPEKGLHSIRLLPFFPDLKAHVDWLESQPSPVFEKPGFFGGLEQGYRILEEACVEMGFDLGIDIHDNYDLTIPSTVSVLHPDGAQFPAAGGSSNSGTTTTEMLRASLAENPDLANAAITYTLSPTAETRLKLRLGYTRLVQTMWKVAREFDVRGYGQVLRDKLTVKWCECGCSTEHLGEVCEKTVREEEEEREKHKDGIWGGGDITVDAYGPFILDDKWGDIAKGKGADASASSAPALQTRDTNANGKSVGKKKTKPPPVDEEKLARYAELKKLVWDGRGSGVYAWETYNEEDIWEVELDFGTGKNRKKRAPEPEEDAHPLIPGWRQIPRSVKRKKKFQQKATAVFLEDLRGHGDDDESQNGEQNPFEEEEAQMTIGEMMEWRYIKAEQVKELGNTAFNSGRYNEAVVYYRQAQEIEPELPHYTLNLAAAYLKLNQWIDAEKACTRALLQHRSSKGLWRRAKAREMQGKFKDAIEDYRALIRLQPYNTNAMMDLLTLLHRPPEGRPPDDATSPGR</sequence>
<name>A0A4Y7SN23_COPMI</name>
<dbReference type="SUPFAM" id="SSF48452">
    <property type="entry name" value="TPR-like"/>
    <property type="match status" value="1"/>
</dbReference>
<keyword evidence="5" id="KW-1185">Reference proteome</keyword>
<protein>
    <recommendedName>
        <fullName evidence="6">TPR-like protein</fullName>
    </recommendedName>
</protein>
<dbReference type="Proteomes" id="UP000298030">
    <property type="component" value="Unassembled WGS sequence"/>
</dbReference>
<dbReference type="SMART" id="SM00028">
    <property type="entry name" value="TPR"/>
    <property type="match status" value="3"/>
</dbReference>
<feature type="repeat" description="TPR" evidence="2">
    <location>
        <begin position="633"/>
        <end position="666"/>
    </location>
</feature>
<dbReference type="Pfam" id="PF14559">
    <property type="entry name" value="TPR_19"/>
    <property type="match status" value="1"/>
</dbReference>
<dbReference type="PANTHER" id="PTHR46423">
    <property type="entry name" value="RNA POLYMERASE II-ASSOCIATED PROTEIN 3"/>
    <property type="match status" value="1"/>
</dbReference>
<dbReference type="EMBL" id="QPFP01000080">
    <property type="protein sequence ID" value="TEB23277.1"/>
    <property type="molecule type" value="Genomic_DNA"/>
</dbReference>
<dbReference type="InterPro" id="IPR051966">
    <property type="entry name" value="RPAP3"/>
</dbReference>
<evidence type="ECO:0008006" key="6">
    <source>
        <dbReference type="Google" id="ProtNLM"/>
    </source>
</evidence>
<proteinExistence type="predicted"/>
<dbReference type="AlphaFoldDB" id="A0A4Y7SN23"/>
<dbReference type="OrthoDB" id="9975579at2759"/>
<feature type="repeat" description="TPR" evidence="2">
    <location>
        <begin position="566"/>
        <end position="599"/>
    </location>
</feature>
<feature type="compositionally biased region" description="Low complexity" evidence="3">
    <location>
        <begin position="407"/>
        <end position="416"/>
    </location>
</feature>
<keyword evidence="1 2" id="KW-0802">TPR repeat</keyword>
<gene>
    <name evidence="4" type="ORF">FA13DRAFT_1798243</name>
</gene>